<sequence>MSISQAITCKAVVCWGKGEPWKVEEIQVEPPKATEVRVKMLYASICHTDFLFSTGFPLPLFPRVLGHEGVGVVESVGDEVKEFKEGDIVIPTYIGECKKCENCTSEMANLCLKHPFTINGLMPDGSSRMSIRGQKLYHLFTCSTMAEYTVVDANYAVKVDPGIDLSLAGFLSCGYSSGFGAAWKEFKVEKGSSVAVFGLGAVGLGVVDGARIQGAAKIIGIDKNPYRKDKGEAFGMTDFINPDDEPNKSISELVKEMTHGTGVDYGFECTGVTSLLSEALEATKLGKGKVMAIGAAMEDKVPLNFLAIALGRNLKGTIFGGIKTKSELPIILDKCKNKQLQVDQLLTHQVMLEDLDEAIKLLKQPDCVKCIPIPITIGQVNNLF</sequence>
<dbReference type="EMBL" id="CM039173">
    <property type="protein sequence ID" value="KAH9771323.1"/>
    <property type="molecule type" value="Genomic_DNA"/>
</dbReference>
<dbReference type="Proteomes" id="UP000829398">
    <property type="component" value="Chromosome 4"/>
</dbReference>
<comment type="caution">
    <text evidence="1">The sequence shown here is derived from an EMBL/GenBank/DDBJ whole genome shotgun (WGS) entry which is preliminary data.</text>
</comment>
<reference evidence="2" key="1">
    <citation type="journal article" date="2023" name="Hortic. Res.">
        <title>A chromosome-level phased genome enabling allele-level studies in sweet orange: a case study on citrus Huanglongbing tolerance.</title>
        <authorList>
            <person name="Wu B."/>
            <person name="Yu Q."/>
            <person name="Deng Z."/>
            <person name="Duan Y."/>
            <person name="Luo F."/>
            <person name="Gmitter F. Jr."/>
        </authorList>
    </citation>
    <scope>NUCLEOTIDE SEQUENCE [LARGE SCALE GENOMIC DNA]</scope>
    <source>
        <strain evidence="2">cv. Valencia</strain>
    </source>
</reference>
<name>A0ACB8LD29_CITSI</name>
<accession>A0ACB8LD29</accession>
<organism evidence="1 2">
    <name type="scientific">Citrus sinensis</name>
    <name type="common">Sweet orange</name>
    <name type="synonym">Citrus aurantium var. sinensis</name>
    <dbReference type="NCBI Taxonomy" id="2711"/>
    <lineage>
        <taxon>Eukaryota</taxon>
        <taxon>Viridiplantae</taxon>
        <taxon>Streptophyta</taxon>
        <taxon>Embryophyta</taxon>
        <taxon>Tracheophyta</taxon>
        <taxon>Spermatophyta</taxon>
        <taxon>Magnoliopsida</taxon>
        <taxon>eudicotyledons</taxon>
        <taxon>Gunneridae</taxon>
        <taxon>Pentapetalae</taxon>
        <taxon>rosids</taxon>
        <taxon>malvids</taxon>
        <taxon>Sapindales</taxon>
        <taxon>Rutaceae</taxon>
        <taxon>Aurantioideae</taxon>
        <taxon>Citrus</taxon>
    </lineage>
</organism>
<proteinExistence type="predicted"/>
<protein>
    <submittedName>
        <fullName evidence="1">Alcohol dehydrogenase-like 2</fullName>
    </submittedName>
</protein>
<evidence type="ECO:0000313" key="1">
    <source>
        <dbReference type="EMBL" id="KAH9771323.1"/>
    </source>
</evidence>
<gene>
    <name evidence="1" type="ORF">KPL71_012664</name>
</gene>
<keyword evidence="2" id="KW-1185">Reference proteome</keyword>
<evidence type="ECO:0000313" key="2">
    <source>
        <dbReference type="Proteomes" id="UP000829398"/>
    </source>
</evidence>